<keyword evidence="2" id="KW-1185">Reference proteome</keyword>
<dbReference type="Pfam" id="PF06073">
    <property type="entry name" value="DUF934"/>
    <property type="match status" value="1"/>
</dbReference>
<name>A0A2P8F4Z3_9GAMM</name>
<sequence length="158" mass="17325">MPLIIDRTLVAEDKWTTVAEDQAIPADGAIILPLAQWLEHHDALKGREVGVQVNGDDNLDQVLALNGQVELIVVDIPAFTDGRGFSIARLLRRAGYAGQLRAVGDVTRDRLAHLERCGFDAMLVPDDRFESETLNAFDEVSVRYQGGASVTRPAYPQS</sequence>
<organism evidence="1 2">
    <name type="scientific">Marinobacterium halophilum</name>
    <dbReference type="NCBI Taxonomy" id="267374"/>
    <lineage>
        <taxon>Bacteria</taxon>
        <taxon>Pseudomonadati</taxon>
        <taxon>Pseudomonadota</taxon>
        <taxon>Gammaproteobacteria</taxon>
        <taxon>Oceanospirillales</taxon>
        <taxon>Oceanospirillaceae</taxon>
        <taxon>Marinobacterium</taxon>
    </lineage>
</organism>
<dbReference type="RefSeq" id="WP_106590211.1">
    <property type="nucleotide sequence ID" value="NZ_PYGI01000001.1"/>
</dbReference>
<comment type="caution">
    <text evidence="1">The sequence shown here is derived from an EMBL/GenBank/DDBJ whole genome shotgun (WGS) entry which is preliminary data.</text>
</comment>
<reference evidence="1 2" key="1">
    <citation type="submission" date="2018-03" db="EMBL/GenBank/DDBJ databases">
        <title>Genomic Encyclopedia of Archaeal and Bacterial Type Strains, Phase II (KMG-II): from individual species to whole genera.</title>
        <authorList>
            <person name="Goeker M."/>
        </authorList>
    </citation>
    <scope>NUCLEOTIDE SEQUENCE [LARGE SCALE GENOMIC DNA]</scope>
    <source>
        <strain evidence="1 2">DSM 17586</strain>
    </source>
</reference>
<dbReference type="InterPro" id="IPR008318">
    <property type="entry name" value="UCP030820"/>
</dbReference>
<dbReference type="OrthoDB" id="9800421at2"/>
<accession>A0A2P8F4Z3</accession>
<protein>
    <submittedName>
        <fullName evidence="1">Uncharacterized protein (DUF934 family)</fullName>
    </submittedName>
</protein>
<evidence type="ECO:0000313" key="1">
    <source>
        <dbReference type="EMBL" id="PSL16771.1"/>
    </source>
</evidence>
<evidence type="ECO:0000313" key="2">
    <source>
        <dbReference type="Proteomes" id="UP000242133"/>
    </source>
</evidence>
<proteinExistence type="predicted"/>
<gene>
    <name evidence="1" type="ORF">CLV44_101170</name>
</gene>
<dbReference type="Proteomes" id="UP000242133">
    <property type="component" value="Unassembled WGS sequence"/>
</dbReference>
<dbReference type="EMBL" id="PYGI01000001">
    <property type="protein sequence ID" value="PSL16771.1"/>
    <property type="molecule type" value="Genomic_DNA"/>
</dbReference>
<dbReference type="AlphaFoldDB" id="A0A2P8F4Z3"/>
<dbReference type="PIRSF" id="PIRSF030820">
    <property type="entry name" value="UCP030820"/>
    <property type="match status" value="1"/>
</dbReference>